<accession>A0A3P7IXA1</accession>
<feature type="region of interest" description="Disordered" evidence="1">
    <location>
        <begin position="42"/>
        <end position="102"/>
    </location>
</feature>
<dbReference type="EMBL" id="UYYB01022107">
    <property type="protein sequence ID" value="VDM71789.1"/>
    <property type="molecule type" value="Genomic_DNA"/>
</dbReference>
<feature type="region of interest" description="Disordered" evidence="1">
    <location>
        <begin position="118"/>
        <end position="149"/>
    </location>
</feature>
<organism evidence="2 3">
    <name type="scientific">Strongylus vulgaris</name>
    <name type="common">Blood worm</name>
    <dbReference type="NCBI Taxonomy" id="40348"/>
    <lineage>
        <taxon>Eukaryota</taxon>
        <taxon>Metazoa</taxon>
        <taxon>Ecdysozoa</taxon>
        <taxon>Nematoda</taxon>
        <taxon>Chromadorea</taxon>
        <taxon>Rhabditida</taxon>
        <taxon>Rhabditina</taxon>
        <taxon>Rhabditomorpha</taxon>
        <taxon>Strongyloidea</taxon>
        <taxon>Strongylidae</taxon>
        <taxon>Strongylus</taxon>
    </lineage>
</organism>
<evidence type="ECO:0000313" key="2">
    <source>
        <dbReference type="EMBL" id="VDM71789.1"/>
    </source>
</evidence>
<dbReference type="Proteomes" id="UP000270094">
    <property type="component" value="Unassembled WGS sequence"/>
</dbReference>
<feature type="region of interest" description="Disordered" evidence="1">
    <location>
        <begin position="1"/>
        <end position="24"/>
    </location>
</feature>
<evidence type="ECO:0000313" key="3">
    <source>
        <dbReference type="Proteomes" id="UP000270094"/>
    </source>
</evidence>
<proteinExistence type="predicted"/>
<gene>
    <name evidence="2" type="ORF">SVUK_LOCUS6787</name>
</gene>
<reference evidence="2 3" key="1">
    <citation type="submission" date="2018-11" db="EMBL/GenBank/DDBJ databases">
        <authorList>
            <consortium name="Pathogen Informatics"/>
        </authorList>
    </citation>
    <scope>NUCLEOTIDE SEQUENCE [LARGE SCALE GENOMIC DNA]</scope>
</reference>
<sequence>MVAQPNSDIAIADQPAKETPLGTPRIEAASVEKTNFVKAVENPLAEKNHDASHVEKSAEKSEVEKPAGKVSYENPLIDFHTSSEEERNKSPSTITAEPVHKENITNHVRTNGIEHQAHPEIAADLPGTVPSKEGDGSLLRKVPTPPNDFLISTQAHRLRREQEQREIDERKARIAAILAKSRDLSSGAPVVGGRISPPRGLSVNRG</sequence>
<feature type="compositionally biased region" description="Basic and acidic residues" evidence="1">
    <location>
        <begin position="44"/>
        <end position="67"/>
    </location>
</feature>
<dbReference type="OrthoDB" id="5869732at2759"/>
<name>A0A3P7IXA1_STRVU</name>
<protein>
    <submittedName>
        <fullName evidence="2">Uncharacterized protein</fullName>
    </submittedName>
</protein>
<keyword evidence="3" id="KW-1185">Reference proteome</keyword>
<feature type="region of interest" description="Disordered" evidence="1">
    <location>
        <begin position="183"/>
        <end position="206"/>
    </location>
</feature>
<dbReference type="AlphaFoldDB" id="A0A3P7IXA1"/>
<evidence type="ECO:0000256" key="1">
    <source>
        <dbReference type="SAM" id="MobiDB-lite"/>
    </source>
</evidence>